<dbReference type="HAMAP" id="MF_00531">
    <property type="entry name" value="Ribosomal_uS19"/>
    <property type="match status" value="1"/>
</dbReference>
<dbReference type="STRING" id="45607.A0A2T0FCP9"/>
<dbReference type="GO" id="GO:0000028">
    <property type="term" value="P:ribosomal small subunit assembly"/>
    <property type="evidence" value="ECO:0007669"/>
    <property type="project" value="TreeGrafter"/>
</dbReference>
<dbReference type="PIRSF" id="PIRSF002144">
    <property type="entry name" value="Ribosomal_S19"/>
    <property type="match status" value="1"/>
</dbReference>
<protein>
    <submittedName>
        <fullName evidence="5">40S ribosomal protein S15</fullName>
    </submittedName>
</protein>
<dbReference type="InterPro" id="IPR005713">
    <property type="entry name" value="Ribosomal_uS19_euk/arc"/>
</dbReference>
<keyword evidence="6" id="KW-1185">Reference proteome</keyword>
<evidence type="ECO:0000313" key="6">
    <source>
        <dbReference type="Proteomes" id="UP000238350"/>
    </source>
</evidence>
<dbReference type="PROSITE" id="PS00323">
    <property type="entry name" value="RIBOSOMAL_S19"/>
    <property type="match status" value="1"/>
</dbReference>
<dbReference type="GeneID" id="36514116"/>
<dbReference type="InterPro" id="IPR023575">
    <property type="entry name" value="Ribosomal_uS19_SF"/>
</dbReference>
<dbReference type="SUPFAM" id="SSF54570">
    <property type="entry name" value="Ribosomal protein S19"/>
    <property type="match status" value="1"/>
</dbReference>
<dbReference type="AlphaFoldDB" id="A0A2T0FCP9"/>
<proteinExistence type="inferred from homology"/>
<evidence type="ECO:0000256" key="4">
    <source>
        <dbReference type="RuleBase" id="RU003485"/>
    </source>
</evidence>
<dbReference type="OrthoDB" id="10258210at2759"/>
<comment type="caution">
    <text evidence="5">The sequence shown here is derived from an EMBL/GenBank/DDBJ whole genome shotgun (WGS) entry which is preliminary data.</text>
</comment>
<name>A0A2T0FCP9_9ASCO</name>
<sequence>MADNDTQQRRRKTLKKFSYRGVDVADLINMSTEDFVPLLHSRGRRKFKSGLNAKTLRFMAKLRKVKAEAGPDAKPAPVKTHLRNCMVVPEMIGNVVGVYNGKVFNAVDIRPEMVGKYLGEFSITYKPVKRKNPNANAAFSKMIPLK</sequence>
<organism evidence="5 6">
    <name type="scientific">Wickerhamiella sorbophila</name>
    <dbReference type="NCBI Taxonomy" id="45607"/>
    <lineage>
        <taxon>Eukaryota</taxon>
        <taxon>Fungi</taxon>
        <taxon>Dikarya</taxon>
        <taxon>Ascomycota</taxon>
        <taxon>Saccharomycotina</taxon>
        <taxon>Dipodascomycetes</taxon>
        <taxon>Dipodascales</taxon>
        <taxon>Trichomonascaceae</taxon>
        <taxon>Wickerhamiella</taxon>
    </lineage>
</organism>
<dbReference type="PANTHER" id="PTHR11880">
    <property type="entry name" value="RIBOSOMAL PROTEIN S19P FAMILY MEMBER"/>
    <property type="match status" value="1"/>
</dbReference>
<keyword evidence="2 4" id="KW-0689">Ribosomal protein</keyword>
<dbReference type="PANTHER" id="PTHR11880:SF2">
    <property type="entry name" value="SMALL RIBOSOMAL SUBUNIT PROTEIN US19"/>
    <property type="match status" value="1"/>
</dbReference>
<dbReference type="InterPro" id="IPR020934">
    <property type="entry name" value="Ribosomal_uS19_CS"/>
</dbReference>
<dbReference type="InterPro" id="IPR002222">
    <property type="entry name" value="Ribosomal_uS19"/>
</dbReference>
<evidence type="ECO:0000256" key="2">
    <source>
        <dbReference type="ARBA" id="ARBA00022980"/>
    </source>
</evidence>
<dbReference type="Proteomes" id="UP000238350">
    <property type="component" value="Unassembled WGS sequence"/>
</dbReference>
<keyword evidence="3 4" id="KW-0687">Ribonucleoprotein</keyword>
<evidence type="ECO:0000256" key="1">
    <source>
        <dbReference type="ARBA" id="ARBA00007345"/>
    </source>
</evidence>
<dbReference type="GO" id="GO:0003735">
    <property type="term" value="F:structural constituent of ribosome"/>
    <property type="evidence" value="ECO:0007669"/>
    <property type="project" value="InterPro"/>
</dbReference>
<dbReference type="Gene3D" id="3.30.860.10">
    <property type="entry name" value="30s Ribosomal Protein S19, Chain A"/>
    <property type="match status" value="1"/>
</dbReference>
<dbReference type="NCBIfam" id="TIGR01025">
    <property type="entry name" value="uS19_arch"/>
    <property type="match status" value="1"/>
</dbReference>
<dbReference type="Pfam" id="PF00203">
    <property type="entry name" value="Ribosomal_S19"/>
    <property type="match status" value="1"/>
</dbReference>
<dbReference type="GO" id="GO:0003723">
    <property type="term" value="F:RNA binding"/>
    <property type="evidence" value="ECO:0007669"/>
    <property type="project" value="InterPro"/>
</dbReference>
<accession>A0A2T0FCP9</accession>
<dbReference type="GO" id="GO:0022627">
    <property type="term" value="C:cytosolic small ribosomal subunit"/>
    <property type="evidence" value="ECO:0007669"/>
    <property type="project" value="TreeGrafter"/>
</dbReference>
<dbReference type="FunFam" id="3.30.860.10:FF:000002">
    <property type="entry name" value="40S ribosomal protein S15"/>
    <property type="match status" value="1"/>
</dbReference>
<dbReference type="EMBL" id="NDIQ01000001">
    <property type="protein sequence ID" value="PRT52747.1"/>
    <property type="molecule type" value="Genomic_DNA"/>
</dbReference>
<dbReference type="RefSeq" id="XP_024662693.1">
    <property type="nucleotide sequence ID" value="XM_024806925.1"/>
</dbReference>
<evidence type="ECO:0000313" key="5">
    <source>
        <dbReference type="EMBL" id="PRT52747.1"/>
    </source>
</evidence>
<gene>
    <name evidence="5" type="ORF">B9G98_00367</name>
</gene>
<evidence type="ECO:0000256" key="3">
    <source>
        <dbReference type="ARBA" id="ARBA00023274"/>
    </source>
</evidence>
<reference evidence="5 6" key="1">
    <citation type="submission" date="2017-04" db="EMBL/GenBank/DDBJ databases">
        <title>Genome sequencing of [Candida] sorbophila.</title>
        <authorList>
            <person name="Ahn J.O."/>
        </authorList>
    </citation>
    <scope>NUCLEOTIDE SEQUENCE [LARGE SCALE GENOMIC DNA]</scope>
    <source>
        <strain evidence="5 6">DS02</strain>
    </source>
</reference>
<dbReference type="GO" id="GO:0006412">
    <property type="term" value="P:translation"/>
    <property type="evidence" value="ECO:0007669"/>
    <property type="project" value="InterPro"/>
</dbReference>
<dbReference type="PRINTS" id="PR00975">
    <property type="entry name" value="RIBOSOMALS19"/>
</dbReference>
<comment type="similarity">
    <text evidence="1 4">Belongs to the universal ribosomal protein uS19 family.</text>
</comment>